<dbReference type="EMBL" id="CABVQI010000005">
    <property type="protein sequence ID" value="VWC72637.1"/>
    <property type="molecule type" value="Genomic_DNA"/>
</dbReference>
<protein>
    <submittedName>
        <fullName evidence="5">RND transporter MFP subunit</fullName>
    </submittedName>
</protein>
<evidence type="ECO:0000256" key="2">
    <source>
        <dbReference type="SAM" id="SignalP"/>
    </source>
</evidence>
<sequence length="376" mass="39565">MKPAMIRLVKLSAACALVGIGAGIYAFASAPSGDKAPRPGREPALTVTAAAAREVDWPVTVSASGAIAAWQESSIGAEVSGYRLTEVDVNVGDIVKRGQVLARIDAERLRAEERQSVATLAQAEATAAQAELNRARMAGLRDSGGISEQEVLQYVTQARTSKAQVDYARAVLEQQRIQLRDTEVRAPDDGVISARDATAGSVVTAGQTLFRLIRRNRLEWRGELTASQLAQIGIGDTVALSLPDGTRADARVRSLAPSLDPKTRLALVYADIVPGSHARAGMYANGQLSVGRLKALVVPSDSVVVRDGISYVLALHDGSATPNVDRLNVTVGRRIGNEVEILNGLDHGRRVVVQGAGFLNDGNVVRVANAQAGGAS</sequence>
<reference evidence="5 6" key="1">
    <citation type="submission" date="2019-09" db="EMBL/GenBank/DDBJ databases">
        <authorList>
            <person name="Depoorter E."/>
        </authorList>
    </citation>
    <scope>NUCLEOTIDE SEQUENCE [LARGE SCALE GENOMIC DNA]</scope>
    <source>
        <strain evidence="5">R-18112</strain>
    </source>
</reference>
<evidence type="ECO:0000256" key="1">
    <source>
        <dbReference type="ARBA" id="ARBA00009477"/>
    </source>
</evidence>
<dbReference type="InterPro" id="IPR006143">
    <property type="entry name" value="RND_pump_MFP"/>
</dbReference>
<name>A0A6P2U7B2_BURL3</name>
<accession>A0A6P2U7B2</accession>
<dbReference type="PANTHER" id="PTHR30469">
    <property type="entry name" value="MULTIDRUG RESISTANCE PROTEIN MDTA"/>
    <property type="match status" value="1"/>
</dbReference>
<dbReference type="Gene3D" id="2.40.420.20">
    <property type="match status" value="1"/>
</dbReference>
<dbReference type="InterPro" id="IPR058637">
    <property type="entry name" value="YknX-like_C"/>
</dbReference>
<comment type="similarity">
    <text evidence="1">Belongs to the membrane fusion protein (MFP) (TC 8.A.1) family.</text>
</comment>
<dbReference type="Pfam" id="PF25973">
    <property type="entry name" value="BSH_CzcB"/>
    <property type="match status" value="1"/>
</dbReference>
<feature type="domain" description="CzcB-like barrel-sandwich hybrid" evidence="3">
    <location>
        <begin position="75"/>
        <end position="212"/>
    </location>
</feature>
<dbReference type="PANTHER" id="PTHR30469:SF15">
    <property type="entry name" value="HLYD FAMILY OF SECRETION PROTEINS"/>
    <property type="match status" value="1"/>
</dbReference>
<feature type="signal peptide" evidence="2">
    <location>
        <begin position="1"/>
        <end position="28"/>
    </location>
</feature>
<evidence type="ECO:0000313" key="5">
    <source>
        <dbReference type="EMBL" id="VWC72637.1"/>
    </source>
</evidence>
<dbReference type="SUPFAM" id="SSF111369">
    <property type="entry name" value="HlyD-like secretion proteins"/>
    <property type="match status" value="1"/>
</dbReference>
<dbReference type="NCBIfam" id="TIGR01730">
    <property type="entry name" value="RND_mfp"/>
    <property type="match status" value="1"/>
</dbReference>
<gene>
    <name evidence="5" type="ORF">BLA18112_02057</name>
</gene>
<feature type="chain" id="PRO_5026758593" evidence="2">
    <location>
        <begin position="29"/>
        <end position="376"/>
    </location>
</feature>
<keyword evidence="2" id="KW-0732">Signal</keyword>
<dbReference type="Gene3D" id="1.10.287.470">
    <property type="entry name" value="Helix hairpin bin"/>
    <property type="match status" value="1"/>
</dbReference>
<dbReference type="Pfam" id="PF25989">
    <property type="entry name" value="YknX_C"/>
    <property type="match status" value="1"/>
</dbReference>
<dbReference type="AlphaFoldDB" id="A0A6P2U7B2"/>
<feature type="domain" description="YknX-like C-terminal permuted SH3-like" evidence="4">
    <location>
        <begin position="295"/>
        <end position="367"/>
    </location>
</feature>
<dbReference type="GO" id="GO:0015562">
    <property type="term" value="F:efflux transmembrane transporter activity"/>
    <property type="evidence" value="ECO:0007669"/>
    <property type="project" value="TreeGrafter"/>
</dbReference>
<dbReference type="InterPro" id="IPR058647">
    <property type="entry name" value="BSH_CzcB-like"/>
</dbReference>
<dbReference type="Proteomes" id="UP000494274">
    <property type="component" value="Unassembled WGS sequence"/>
</dbReference>
<proteinExistence type="inferred from homology"/>
<evidence type="ECO:0000259" key="4">
    <source>
        <dbReference type="Pfam" id="PF25989"/>
    </source>
</evidence>
<evidence type="ECO:0000313" key="6">
    <source>
        <dbReference type="Proteomes" id="UP000494274"/>
    </source>
</evidence>
<evidence type="ECO:0000259" key="3">
    <source>
        <dbReference type="Pfam" id="PF25973"/>
    </source>
</evidence>
<dbReference type="Gene3D" id="2.40.50.100">
    <property type="match status" value="1"/>
</dbReference>
<organism evidence="5 6">
    <name type="scientific">Burkholderia lata (strain ATCC 17760 / DSM 23089 / LMG 22485 / NCIMB 9086 / R18194 / 383)</name>
    <dbReference type="NCBI Taxonomy" id="482957"/>
    <lineage>
        <taxon>Bacteria</taxon>
        <taxon>Pseudomonadati</taxon>
        <taxon>Pseudomonadota</taxon>
        <taxon>Betaproteobacteria</taxon>
        <taxon>Burkholderiales</taxon>
        <taxon>Burkholderiaceae</taxon>
        <taxon>Burkholderia</taxon>
        <taxon>Burkholderia cepacia complex</taxon>
    </lineage>
</organism>
<dbReference type="Gene3D" id="2.40.30.170">
    <property type="match status" value="1"/>
</dbReference>
<dbReference type="GO" id="GO:1990281">
    <property type="term" value="C:efflux pump complex"/>
    <property type="evidence" value="ECO:0007669"/>
    <property type="project" value="TreeGrafter"/>
</dbReference>